<protein>
    <submittedName>
        <fullName evidence="2">Glutaredoxin</fullName>
    </submittedName>
</protein>
<dbReference type="OrthoDB" id="2080764at2"/>
<organism evidence="2 3">
    <name type="scientific">Gloeocapsopsis dulcis AAB1 = 1H9</name>
    <dbReference type="NCBI Taxonomy" id="1433147"/>
    <lineage>
        <taxon>Bacteria</taxon>
        <taxon>Bacillati</taxon>
        <taxon>Cyanobacteriota</taxon>
        <taxon>Cyanophyceae</taxon>
        <taxon>Oscillatoriophycideae</taxon>
        <taxon>Chroococcales</taxon>
        <taxon>Chroococcaceae</taxon>
        <taxon>Gloeocapsopsis</taxon>
        <taxon>Gloeocapsopsis dulcis</taxon>
    </lineage>
</organism>
<accession>A0A6N8G2X4</accession>
<evidence type="ECO:0000313" key="2">
    <source>
        <dbReference type="EMBL" id="MUL38506.1"/>
    </source>
</evidence>
<comment type="caution">
    <text evidence="2">The sequence shown here is derived from an EMBL/GenBank/DDBJ whole genome shotgun (WGS) entry which is preliminary data.</text>
</comment>
<gene>
    <name evidence="2" type="ORF">BWI75_19800</name>
</gene>
<dbReference type="RefSeq" id="WP_105222210.1">
    <property type="nucleotide sequence ID" value="NZ_CAWNSU010000003.1"/>
</dbReference>
<reference evidence="2 3" key="1">
    <citation type="journal article" date="2019" name="Front. Microbiol.">
        <title>Genomic Features for Desiccation Tolerance and Sugar Biosynthesis in the Extremophile Gloeocapsopsis sp. UTEX B3054.</title>
        <authorList>
            <person name="Urrejola C."/>
            <person name="Alcorta J."/>
            <person name="Salas L."/>
            <person name="Vasquez M."/>
            <person name="Polz M.F."/>
            <person name="Vicuna R."/>
            <person name="Diez B."/>
        </authorList>
    </citation>
    <scope>NUCLEOTIDE SEQUENCE [LARGE SCALE GENOMIC DNA]</scope>
    <source>
        <strain evidence="2 3">1H9</strain>
    </source>
</reference>
<dbReference type="Proteomes" id="UP000441797">
    <property type="component" value="Unassembled WGS sequence"/>
</dbReference>
<dbReference type="EMBL" id="NAPY01000041">
    <property type="protein sequence ID" value="MUL38506.1"/>
    <property type="molecule type" value="Genomic_DNA"/>
</dbReference>
<keyword evidence="3" id="KW-1185">Reference proteome</keyword>
<evidence type="ECO:0000259" key="1">
    <source>
        <dbReference type="Pfam" id="PF13192"/>
    </source>
</evidence>
<dbReference type="InterPro" id="IPR012336">
    <property type="entry name" value="Thioredoxin-like_fold"/>
</dbReference>
<dbReference type="SUPFAM" id="SSF52833">
    <property type="entry name" value="Thioredoxin-like"/>
    <property type="match status" value="1"/>
</dbReference>
<evidence type="ECO:0000313" key="3">
    <source>
        <dbReference type="Proteomes" id="UP000441797"/>
    </source>
</evidence>
<dbReference type="Gene3D" id="3.40.30.10">
    <property type="entry name" value="Glutaredoxin"/>
    <property type="match status" value="1"/>
</dbReference>
<name>A0A6N8G2X4_9CHRO</name>
<sequence>MSKHLVEVFTSGCPLCDETIKLVKELACQNCEVQIYDLREGCATNECREKVNQYGIHRVPTVVVDGKLAECCSSQQPLSREALVSTGIGQG</sequence>
<proteinExistence type="predicted"/>
<dbReference type="Pfam" id="PF13192">
    <property type="entry name" value="Thioredoxin_3"/>
    <property type="match status" value="1"/>
</dbReference>
<dbReference type="InterPro" id="IPR036249">
    <property type="entry name" value="Thioredoxin-like_sf"/>
</dbReference>
<feature type="domain" description="Thioredoxin-like fold" evidence="1">
    <location>
        <begin position="6"/>
        <end position="68"/>
    </location>
</feature>
<dbReference type="AlphaFoldDB" id="A0A6N8G2X4"/>